<dbReference type="CDD" id="cd06173">
    <property type="entry name" value="MFS_MefA_like"/>
    <property type="match status" value="1"/>
</dbReference>
<feature type="domain" description="Major facilitator superfamily (MFS) profile" evidence="7">
    <location>
        <begin position="1"/>
        <end position="186"/>
    </location>
</feature>
<keyword evidence="5 6" id="KW-0472">Membrane</keyword>
<accession>A0A919K2U3</accession>
<feature type="transmembrane region" description="Helical" evidence="6">
    <location>
        <begin position="12"/>
        <end position="35"/>
    </location>
</feature>
<dbReference type="InterPro" id="IPR011701">
    <property type="entry name" value="MFS"/>
</dbReference>
<evidence type="ECO:0000313" key="8">
    <source>
        <dbReference type="EMBL" id="GIE98207.1"/>
    </source>
</evidence>
<name>A0A919K2U3_9ACTN</name>
<dbReference type="InterPro" id="IPR036259">
    <property type="entry name" value="MFS_trans_sf"/>
</dbReference>
<feature type="transmembrane region" description="Helical" evidence="6">
    <location>
        <begin position="361"/>
        <end position="382"/>
    </location>
</feature>
<dbReference type="GO" id="GO:0005886">
    <property type="term" value="C:plasma membrane"/>
    <property type="evidence" value="ECO:0007669"/>
    <property type="project" value="UniProtKB-SubCell"/>
</dbReference>
<feature type="transmembrane region" description="Helical" evidence="6">
    <location>
        <begin position="75"/>
        <end position="92"/>
    </location>
</feature>
<dbReference type="PANTHER" id="PTHR23513:SF6">
    <property type="entry name" value="MAJOR FACILITATOR SUPERFAMILY ASSOCIATED DOMAIN-CONTAINING PROTEIN"/>
    <property type="match status" value="1"/>
</dbReference>
<gene>
    <name evidence="8" type="ORF">Ari01nite_56720</name>
</gene>
<evidence type="ECO:0000313" key="9">
    <source>
        <dbReference type="Proteomes" id="UP000636960"/>
    </source>
</evidence>
<evidence type="ECO:0000259" key="7">
    <source>
        <dbReference type="PROSITE" id="PS50850"/>
    </source>
</evidence>
<evidence type="ECO:0000256" key="4">
    <source>
        <dbReference type="ARBA" id="ARBA00022989"/>
    </source>
</evidence>
<feature type="transmembrane region" description="Helical" evidence="6">
    <location>
        <begin position="301"/>
        <end position="321"/>
    </location>
</feature>
<dbReference type="Proteomes" id="UP000636960">
    <property type="component" value="Unassembled WGS sequence"/>
</dbReference>
<evidence type="ECO:0000256" key="5">
    <source>
        <dbReference type="ARBA" id="ARBA00023136"/>
    </source>
</evidence>
<dbReference type="PROSITE" id="PS50850">
    <property type="entry name" value="MFS"/>
    <property type="match status" value="2"/>
</dbReference>
<feature type="transmembrane region" description="Helical" evidence="6">
    <location>
        <begin position="98"/>
        <end position="121"/>
    </location>
</feature>
<keyword evidence="9" id="KW-1185">Reference proteome</keyword>
<feature type="transmembrane region" description="Helical" evidence="6">
    <location>
        <begin position="333"/>
        <end position="355"/>
    </location>
</feature>
<dbReference type="RefSeq" id="WP_203785235.1">
    <property type="nucleotide sequence ID" value="NZ_BOMV01000060.1"/>
</dbReference>
<protein>
    <submittedName>
        <fullName evidence="8">MFS transporter</fullName>
    </submittedName>
</protein>
<dbReference type="AlphaFoldDB" id="A0A919K2U3"/>
<organism evidence="8 9">
    <name type="scientific">Paractinoplanes rishiriensis</name>
    <dbReference type="NCBI Taxonomy" id="1050105"/>
    <lineage>
        <taxon>Bacteria</taxon>
        <taxon>Bacillati</taxon>
        <taxon>Actinomycetota</taxon>
        <taxon>Actinomycetes</taxon>
        <taxon>Micromonosporales</taxon>
        <taxon>Micromonosporaceae</taxon>
        <taxon>Paractinoplanes</taxon>
    </lineage>
</organism>
<feature type="transmembrane region" description="Helical" evidence="6">
    <location>
        <begin position="210"/>
        <end position="231"/>
    </location>
</feature>
<dbReference type="Gene3D" id="1.20.1250.20">
    <property type="entry name" value="MFS general substrate transporter like domains"/>
    <property type="match status" value="1"/>
</dbReference>
<dbReference type="SUPFAM" id="SSF103473">
    <property type="entry name" value="MFS general substrate transporter"/>
    <property type="match status" value="1"/>
</dbReference>
<dbReference type="PANTHER" id="PTHR23513">
    <property type="entry name" value="INTEGRAL MEMBRANE EFFLUX PROTEIN-RELATED"/>
    <property type="match status" value="1"/>
</dbReference>
<feature type="transmembrane region" description="Helical" evidence="6">
    <location>
        <begin position="275"/>
        <end position="295"/>
    </location>
</feature>
<comment type="caution">
    <text evidence="8">The sequence shown here is derived from an EMBL/GenBank/DDBJ whole genome shotgun (WGS) entry which is preliminary data.</text>
</comment>
<evidence type="ECO:0000256" key="3">
    <source>
        <dbReference type="ARBA" id="ARBA00022692"/>
    </source>
</evidence>
<evidence type="ECO:0000256" key="1">
    <source>
        <dbReference type="ARBA" id="ARBA00004651"/>
    </source>
</evidence>
<keyword evidence="4 6" id="KW-1133">Transmembrane helix</keyword>
<dbReference type="EMBL" id="BOMV01000060">
    <property type="protein sequence ID" value="GIE98207.1"/>
    <property type="molecule type" value="Genomic_DNA"/>
</dbReference>
<reference evidence="8" key="1">
    <citation type="submission" date="2021-01" db="EMBL/GenBank/DDBJ databases">
        <title>Whole genome shotgun sequence of Actinoplanes rishiriensis NBRC 108556.</title>
        <authorList>
            <person name="Komaki H."/>
            <person name="Tamura T."/>
        </authorList>
    </citation>
    <scope>NUCLEOTIDE SEQUENCE</scope>
    <source>
        <strain evidence="8">NBRC 108556</strain>
    </source>
</reference>
<dbReference type="InterPro" id="IPR020846">
    <property type="entry name" value="MFS_dom"/>
</dbReference>
<feature type="transmembrane region" description="Helical" evidence="6">
    <location>
        <begin position="243"/>
        <end position="263"/>
    </location>
</feature>
<feature type="domain" description="Major facilitator superfamily (MFS) profile" evidence="7">
    <location>
        <begin position="206"/>
        <end position="402"/>
    </location>
</feature>
<dbReference type="Pfam" id="PF07690">
    <property type="entry name" value="MFS_1"/>
    <property type="match status" value="2"/>
</dbReference>
<feature type="transmembrane region" description="Helical" evidence="6">
    <location>
        <begin position="41"/>
        <end position="63"/>
    </location>
</feature>
<comment type="subcellular location">
    <subcellularLocation>
        <location evidence="1">Cell membrane</location>
        <topology evidence="1">Multi-pass membrane protein</topology>
    </subcellularLocation>
</comment>
<keyword evidence="2" id="KW-1003">Cell membrane</keyword>
<evidence type="ECO:0000256" key="2">
    <source>
        <dbReference type="ARBA" id="ARBA00022475"/>
    </source>
</evidence>
<evidence type="ECO:0000256" key="6">
    <source>
        <dbReference type="SAM" id="Phobius"/>
    </source>
</evidence>
<sequence>MSFTSRWGDVYLAAGARAVSVCGDFLAATTLALVLQGAGHGGLAISGLMVAASLPLALLVPVAGRIADRVDSRRVLVVAGFGQALVCLVLAGTDHPVAIIGLVALLACGLAIVQPTLSALLPDMVAERDLAKASGIYQTAGVLGMMVAPALAGVLVGQMGPRLPLLIDAASYLALVVAGLALRTRRHHRGGSVTAAQVPYRVRDDRTLSIMIGVLAASVAAMSSINVLMVFLVRDTLGASTTVYGLVEAAWTAGMLVGTVVFARLPRRLMTVRAVLLTVVVSGVPLLLGASVSVAPWLIPLWIIGGMGNGGTNVLVMVIVASRAPSRSRGRAFAALGSTVQAAGLLGLAAAGPLVDRFDPRVLVASAATLSLIIAVTCLMVVRRETPQPTVDPERVRDSVGA</sequence>
<keyword evidence="3 6" id="KW-0812">Transmembrane</keyword>
<proteinExistence type="predicted"/>
<feature type="transmembrane region" description="Helical" evidence="6">
    <location>
        <begin position="133"/>
        <end position="157"/>
    </location>
</feature>
<dbReference type="GO" id="GO:0022857">
    <property type="term" value="F:transmembrane transporter activity"/>
    <property type="evidence" value="ECO:0007669"/>
    <property type="project" value="InterPro"/>
</dbReference>
<feature type="transmembrane region" description="Helical" evidence="6">
    <location>
        <begin position="163"/>
        <end position="182"/>
    </location>
</feature>